<sequence length="480" mass="53291">MTSILVADDDAAIRTVLNQALSRAGHDVRVTSNVETLWRWVSAGEGDLVITDVVMPDGNAFDLLPRIRKARPDLPVVAMSAQNTFMTAIRASEVGAYEYLPKPFDLTELVNIVGRALSEPKASQKETASAEAPDALPLIGRSAAMQEIYRLLARMMQTDLTVMISGESGTGKELVARALHEYGRRRKGPFVAINMAAIPRDLIESELFGHEKGAFTGAQARSFGRFEQAEGGTLFLDEIGDMPMEAQTRLLRVLQQGEYTTVGGRTPIRTDVRIVAATNKDPRTLIDQGLFREDLFYRLNVVPLRLPPLRERAEDIPDLVRHFFARAEQEGLQPKRIGSEGLNRLKNYRWPGNVRELENLVRRLAALYPQDEISAEIIEQELRAAGALRASQSEALPEETTLTQAVEQYLQRYFTQFGDQLPPAGLYQRVLADVEQPLLIAALTATGGNQLKAADLLGLNRNTLRKKIRDYGINIYRGAG</sequence>
<dbReference type="AlphaFoldDB" id="I5C4Y0"/>
<dbReference type="STRING" id="204799.GCA_001696575_03173"/>
<dbReference type="PROSITE" id="PS50110">
    <property type="entry name" value="RESPONSE_REGULATORY"/>
    <property type="match status" value="1"/>
</dbReference>
<evidence type="ECO:0000256" key="14">
    <source>
        <dbReference type="ARBA" id="ARBA00043886"/>
    </source>
</evidence>
<dbReference type="PROSITE" id="PS00675">
    <property type="entry name" value="SIGMA54_INTERACT_1"/>
    <property type="match status" value="1"/>
</dbReference>
<dbReference type="NCBIfam" id="TIGR01818">
    <property type="entry name" value="ntrC"/>
    <property type="match status" value="1"/>
</dbReference>
<evidence type="ECO:0000313" key="20">
    <source>
        <dbReference type="Proteomes" id="UP000004622"/>
    </source>
</evidence>
<dbReference type="Pfam" id="PF25601">
    <property type="entry name" value="AAA_lid_14"/>
    <property type="match status" value="1"/>
</dbReference>
<proteinExistence type="predicted"/>
<evidence type="ECO:0000259" key="17">
    <source>
        <dbReference type="PROSITE" id="PS50045"/>
    </source>
</evidence>
<dbReference type="Gene3D" id="1.10.8.60">
    <property type="match status" value="1"/>
</dbReference>
<evidence type="ECO:0000256" key="7">
    <source>
        <dbReference type="ARBA" id="ARBA00022840"/>
    </source>
</evidence>
<dbReference type="GO" id="GO:0005737">
    <property type="term" value="C:cytoplasm"/>
    <property type="evidence" value="ECO:0007669"/>
    <property type="project" value="UniProtKB-SubCell"/>
</dbReference>
<reference evidence="19 20" key="1">
    <citation type="journal article" date="2012" name="J. Bacteriol.">
        <title>Genome Sequence of Nitratireductor aquibiodomus Strain RA22.</title>
        <authorList>
            <person name="Singh A."/>
            <person name="Jangir P.K."/>
            <person name="Kumari C."/>
            <person name="Sharma R."/>
        </authorList>
    </citation>
    <scope>NUCLEOTIDE SEQUENCE [LARGE SCALE GENOMIC DNA]</scope>
    <source>
        <strain evidence="19 20">RA22</strain>
    </source>
</reference>
<dbReference type="GO" id="GO:0000156">
    <property type="term" value="F:phosphorelay response regulator activity"/>
    <property type="evidence" value="ECO:0007669"/>
    <property type="project" value="UniProtKB-UniRule"/>
</dbReference>
<dbReference type="PRINTS" id="PR01590">
    <property type="entry name" value="HTHFIS"/>
</dbReference>
<dbReference type="InterPro" id="IPR009057">
    <property type="entry name" value="Homeodomain-like_sf"/>
</dbReference>
<dbReference type="Pfam" id="PF02954">
    <property type="entry name" value="HTH_8"/>
    <property type="match status" value="1"/>
</dbReference>
<dbReference type="GO" id="GO:0006355">
    <property type="term" value="P:regulation of DNA-templated transcription"/>
    <property type="evidence" value="ECO:0007669"/>
    <property type="project" value="InterPro"/>
</dbReference>
<feature type="modified residue" description="4-aspartylphosphate" evidence="15">
    <location>
        <position position="52"/>
    </location>
</feature>
<evidence type="ECO:0000256" key="9">
    <source>
        <dbReference type="ARBA" id="ARBA00023015"/>
    </source>
</evidence>
<dbReference type="GO" id="GO:0005524">
    <property type="term" value="F:ATP binding"/>
    <property type="evidence" value="ECO:0007669"/>
    <property type="project" value="UniProtKB-KW"/>
</dbReference>
<dbReference type="InterPro" id="IPR010114">
    <property type="entry name" value="Transcript_reg_NtrC"/>
</dbReference>
<evidence type="ECO:0000256" key="3">
    <source>
        <dbReference type="ARBA" id="ARBA00022490"/>
    </source>
</evidence>
<dbReference type="CDD" id="cd19928">
    <property type="entry name" value="REC_RcNtrC-like"/>
    <property type="match status" value="1"/>
</dbReference>
<keyword evidence="6 16" id="KW-0547">Nucleotide-binding</keyword>
<dbReference type="EMBL" id="AJXZ01000007">
    <property type="protein sequence ID" value="EIM76882.1"/>
    <property type="molecule type" value="Genomic_DNA"/>
</dbReference>
<dbReference type="Proteomes" id="UP000004622">
    <property type="component" value="Unassembled WGS sequence"/>
</dbReference>
<dbReference type="GO" id="GO:0006808">
    <property type="term" value="P:regulation of nitrogen utilization"/>
    <property type="evidence" value="ECO:0007669"/>
    <property type="project" value="UniProtKB-UniRule"/>
</dbReference>
<evidence type="ECO:0000256" key="6">
    <source>
        <dbReference type="ARBA" id="ARBA00022741"/>
    </source>
</evidence>
<dbReference type="CDD" id="cd00009">
    <property type="entry name" value="AAA"/>
    <property type="match status" value="1"/>
</dbReference>
<name>I5C4Y0_9HYPH</name>
<evidence type="ECO:0000256" key="8">
    <source>
        <dbReference type="ARBA" id="ARBA00023012"/>
    </source>
</evidence>
<dbReference type="PROSITE" id="PS50045">
    <property type="entry name" value="SIGMA54_INTERACT_4"/>
    <property type="match status" value="1"/>
</dbReference>
<dbReference type="InterPro" id="IPR002197">
    <property type="entry name" value="HTH_Fis"/>
</dbReference>
<evidence type="ECO:0000256" key="10">
    <source>
        <dbReference type="ARBA" id="ARBA00023125"/>
    </source>
</evidence>
<evidence type="ECO:0000256" key="5">
    <source>
        <dbReference type="ARBA" id="ARBA00022553"/>
    </source>
</evidence>
<evidence type="ECO:0000256" key="11">
    <source>
        <dbReference type="ARBA" id="ARBA00023159"/>
    </source>
</evidence>
<dbReference type="InterPro" id="IPR025944">
    <property type="entry name" value="Sigma_54_int_dom_CS"/>
</dbReference>
<dbReference type="InterPro" id="IPR058031">
    <property type="entry name" value="AAA_lid_NorR"/>
</dbReference>
<keyword evidence="5 15" id="KW-0597">Phosphoprotein</keyword>
<keyword evidence="12 16" id="KW-0804">Transcription</keyword>
<dbReference type="SUPFAM" id="SSF46689">
    <property type="entry name" value="Homeodomain-like"/>
    <property type="match status" value="1"/>
</dbReference>
<keyword evidence="10 16" id="KW-0238">DNA-binding</keyword>
<dbReference type="Gene3D" id="3.40.50.300">
    <property type="entry name" value="P-loop containing nucleotide triphosphate hydrolases"/>
    <property type="match status" value="1"/>
</dbReference>
<evidence type="ECO:0000256" key="16">
    <source>
        <dbReference type="RuleBase" id="RU365013"/>
    </source>
</evidence>
<dbReference type="InterPro" id="IPR011006">
    <property type="entry name" value="CheY-like_superfamily"/>
</dbReference>
<dbReference type="InterPro" id="IPR001789">
    <property type="entry name" value="Sig_transdc_resp-reg_receiver"/>
</dbReference>
<dbReference type="GO" id="GO:0043565">
    <property type="term" value="F:sequence-specific DNA binding"/>
    <property type="evidence" value="ECO:0007669"/>
    <property type="project" value="InterPro"/>
</dbReference>
<dbReference type="OrthoDB" id="9804019at2"/>
<protein>
    <recommendedName>
        <fullName evidence="2 16">DNA-binding transcriptional regulator NtrC</fullName>
    </recommendedName>
    <alternativeName>
        <fullName evidence="16">Nitrogen regulation protein NR(I)</fullName>
    </alternativeName>
</protein>
<feature type="domain" description="Sigma-54 factor interaction" evidence="17">
    <location>
        <begin position="138"/>
        <end position="366"/>
    </location>
</feature>
<evidence type="ECO:0000259" key="18">
    <source>
        <dbReference type="PROSITE" id="PS50110"/>
    </source>
</evidence>
<dbReference type="Gene3D" id="3.40.50.2300">
    <property type="match status" value="1"/>
</dbReference>
<organism evidence="19 20">
    <name type="scientific">Nitratireductor aquibiodomus RA22</name>
    <dbReference type="NCBI Taxonomy" id="1189611"/>
    <lineage>
        <taxon>Bacteria</taxon>
        <taxon>Pseudomonadati</taxon>
        <taxon>Pseudomonadota</taxon>
        <taxon>Alphaproteobacteria</taxon>
        <taxon>Hyphomicrobiales</taxon>
        <taxon>Phyllobacteriaceae</taxon>
        <taxon>Nitratireductor</taxon>
    </lineage>
</organism>
<dbReference type="InterPro" id="IPR025662">
    <property type="entry name" value="Sigma_54_int_dom_ATP-bd_1"/>
</dbReference>
<dbReference type="InterPro" id="IPR027417">
    <property type="entry name" value="P-loop_NTPase"/>
</dbReference>
<comment type="caution">
    <text evidence="19">The sequence shown here is derived from an EMBL/GenBank/DDBJ whole genome shotgun (WGS) entry which is preliminary data.</text>
</comment>
<evidence type="ECO:0000256" key="2">
    <source>
        <dbReference type="ARBA" id="ARBA00019059"/>
    </source>
</evidence>
<comment type="subcellular location">
    <subcellularLocation>
        <location evidence="1 16">Cytoplasm</location>
    </subcellularLocation>
</comment>
<dbReference type="PANTHER" id="PTHR32071:SF95">
    <property type="entry name" value="DNA-BINDING TRANSCRIPTIONAL REGULATOR NTRC"/>
    <property type="match status" value="1"/>
</dbReference>
<dbReference type="FunFam" id="3.40.50.300:FF:000006">
    <property type="entry name" value="DNA-binding transcriptional regulator NtrC"/>
    <property type="match status" value="1"/>
</dbReference>
<keyword evidence="13 16" id="KW-0535">Nitrogen fixation</keyword>
<dbReference type="SUPFAM" id="SSF52172">
    <property type="entry name" value="CheY-like"/>
    <property type="match status" value="1"/>
</dbReference>
<evidence type="ECO:0000256" key="15">
    <source>
        <dbReference type="PROSITE-ProRule" id="PRU00169"/>
    </source>
</evidence>
<dbReference type="InterPro" id="IPR003593">
    <property type="entry name" value="AAA+_ATPase"/>
</dbReference>
<dbReference type="PATRIC" id="fig|1189611.3.peg.885"/>
<dbReference type="InterPro" id="IPR025943">
    <property type="entry name" value="Sigma_54_int_dom_ATP-bd_2"/>
</dbReference>
<dbReference type="SMART" id="SM00382">
    <property type="entry name" value="AAA"/>
    <property type="match status" value="1"/>
</dbReference>
<dbReference type="PROSITE" id="PS00676">
    <property type="entry name" value="SIGMA54_INTERACT_2"/>
    <property type="match status" value="1"/>
</dbReference>
<gene>
    <name evidence="16" type="primary">ntrC</name>
    <name evidence="19" type="ORF">A33O_04306</name>
</gene>
<evidence type="ECO:0000256" key="1">
    <source>
        <dbReference type="ARBA" id="ARBA00004496"/>
    </source>
</evidence>
<keyword evidence="11 16" id="KW-0010">Activator</keyword>
<feature type="domain" description="Response regulatory" evidence="18">
    <location>
        <begin position="3"/>
        <end position="117"/>
    </location>
</feature>
<dbReference type="PROSITE" id="PS00688">
    <property type="entry name" value="SIGMA54_INTERACT_3"/>
    <property type="match status" value="1"/>
</dbReference>
<evidence type="ECO:0000313" key="19">
    <source>
        <dbReference type="EMBL" id="EIM76882.1"/>
    </source>
</evidence>
<dbReference type="SUPFAM" id="SSF52540">
    <property type="entry name" value="P-loop containing nucleoside triphosphate hydrolases"/>
    <property type="match status" value="1"/>
</dbReference>
<dbReference type="Pfam" id="PF00158">
    <property type="entry name" value="Sigma54_activat"/>
    <property type="match status" value="1"/>
</dbReference>
<keyword evidence="4 16" id="KW-0678">Repressor</keyword>
<dbReference type="Pfam" id="PF00072">
    <property type="entry name" value="Response_reg"/>
    <property type="match status" value="1"/>
</dbReference>
<dbReference type="SMART" id="SM00448">
    <property type="entry name" value="REC"/>
    <property type="match status" value="1"/>
</dbReference>
<keyword evidence="7 16" id="KW-0067">ATP-binding</keyword>
<comment type="function">
    <text evidence="14 16">Member of the two-component regulatory system NtrB/NtrC, which controls expression of the nitrogen-regulated (ntr) genes in response to nitrogen limitation. Phosphorylated NtrC binds directly to DNA and stimulates the formation of open promoter-sigma54-RNA polymerase complexes.</text>
</comment>
<dbReference type="RefSeq" id="WP_007007449.1">
    <property type="nucleotide sequence ID" value="NZ_AJXZ01000007.1"/>
</dbReference>
<evidence type="ECO:0000256" key="12">
    <source>
        <dbReference type="ARBA" id="ARBA00023163"/>
    </source>
</evidence>
<evidence type="ECO:0000256" key="4">
    <source>
        <dbReference type="ARBA" id="ARBA00022491"/>
    </source>
</evidence>
<dbReference type="PANTHER" id="PTHR32071">
    <property type="entry name" value="TRANSCRIPTIONAL REGULATORY PROTEIN"/>
    <property type="match status" value="1"/>
</dbReference>
<keyword evidence="8 16" id="KW-0902">Two-component regulatory system</keyword>
<dbReference type="InterPro" id="IPR002078">
    <property type="entry name" value="Sigma_54_int"/>
</dbReference>
<evidence type="ECO:0000256" key="13">
    <source>
        <dbReference type="ARBA" id="ARBA00023231"/>
    </source>
</evidence>
<accession>I5C4Y0</accession>
<dbReference type="Gene3D" id="1.10.10.60">
    <property type="entry name" value="Homeodomain-like"/>
    <property type="match status" value="1"/>
</dbReference>
<keyword evidence="3 16" id="KW-0963">Cytoplasm</keyword>
<keyword evidence="9 16" id="KW-0805">Transcription regulation</keyword>